<dbReference type="Proteomes" id="UP000054600">
    <property type="component" value="Unassembled WGS sequence"/>
</dbReference>
<feature type="domain" description="Fatty acid desaturase" evidence="2">
    <location>
        <begin position="47"/>
        <end position="282"/>
    </location>
</feature>
<keyword evidence="4" id="KW-1185">Reference proteome</keyword>
<dbReference type="GO" id="GO:0016717">
    <property type="term" value="F:oxidoreductase activity, acting on paired donors, with oxidation of a pair of donors resulting in the reduction of molecular oxygen to two molecules of water"/>
    <property type="evidence" value="ECO:0007669"/>
    <property type="project" value="TreeGrafter"/>
</dbReference>
<feature type="transmembrane region" description="Helical" evidence="1">
    <location>
        <begin position="85"/>
        <end position="102"/>
    </location>
</feature>
<feature type="transmembrane region" description="Helical" evidence="1">
    <location>
        <begin position="168"/>
        <end position="185"/>
    </location>
</feature>
<dbReference type="PANTHER" id="PTHR19353:SF19">
    <property type="entry name" value="DELTA(5) FATTY ACID DESATURASE C-RELATED"/>
    <property type="match status" value="1"/>
</dbReference>
<evidence type="ECO:0000313" key="4">
    <source>
        <dbReference type="Proteomes" id="UP000054600"/>
    </source>
</evidence>
<evidence type="ECO:0000256" key="1">
    <source>
        <dbReference type="SAM" id="Phobius"/>
    </source>
</evidence>
<proteinExistence type="predicted"/>
<dbReference type="InterPro" id="IPR005804">
    <property type="entry name" value="FA_desaturase_dom"/>
</dbReference>
<dbReference type="eggNOG" id="COG3239">
    <property type="taxonomic scope" value="Bacteria"/>
</dbReference>
<dbReference type="STRING" id="1122169.Lsha_2605"/>
<dbReference type="RefSeq" id="WP_018577307.1">
    <property type="nucleotide sequence ID" value="NZ_KB892399.1"/>
</dbReference>
<dbReference type="EMBL" id="LNYW01000069">
    <property type="protein sequence ID" value="KTD57223.1"/>
    <property type="molecule type" value="Genomic_DNA"/>
</dbReference>
<dbReference type="AlphaFoldDB" id="A0A0W0YK52"/>
<protein>
    <submittedName>
        <fullName evidence="3">Fatty acid desaturase</fullName>
    </submittedName>
</protein>
<accession>A0A0W0YK52</accession>
<keyword evidence="1" id="KW-0472">Membrane</keyword>
<dbReference type="PATRIC" id="fig|1122169.6.peg.3006"/>
<keyword evidence="1" id="KW-1133">Transmembrane helix</keyword>
<dbReference type="GO" id="GO:0008610">
    <property type="term" value="P:lipid biosynthetic process"/>
    <property type="evidence" value="ECO:0007669"/>
    <property type="project" value="UniProtKB-ARBA"/>
</dbReference>
<organism evidence="3 4">
    <name type="scientific">Legionella shakespearei DSM 23087</name>
    <dbReference type="NCBI Taxonomy" id="1122169"/>
    <lineage>
        <taxon>Bacteria</taxon>
        <taxon>Pseudomonadati</taxon>
        <taxon>Pseudomonadota</taxon>
        <taxon>Gammaproteobacteria</taxon>
        <taxon>Legionellales</taxon>
        <taxon>Legionellaceae</taxon>
        <taxon>Legionella</taxon>
    </lineage>
</organism>
<dbReference type="InterPro" id="IPR012171">
    <property type="entry name" value="Fatty_acid_desaturase"/>
</dbReference>
<feature type="transmembrane region" description="Helical" evidence="1">
    <location>
        <begin position="52"/>
        <end position="73"/>
    </location>
</feature>
<feature type="transmembrane region" description="Helical" evidence="1">
    <location>
        <begin position="25"/>
        <end position="46"/>
    </location>
</feature>
<feature type="transmembrane region" description="Helical" evidence="1">
    <location>
        <begin position="133"/>
        <end position="156"/>
    </location>
</feature>
<dbReference type="GO" id="GO:0016020">
    <property type="term" value="C:membrane"/>
    <property type="evidence" value="ECO:0007669"/>
    <property type="project" value="TreeGrafter"/>
</dbReference>
<evidence type="ECO:0000259" key="2">
    <source>
        <dbReference type="Pfam" id="PF00487"/>
    </source>
</evidence>
<name>A0A0W0YK52_9GAMM</name>
<gene>
    <name evidence="3" type="ORF">Lsha_2605</name>
</gene>
<sequence length="301" mass="34973">MDKDRFWGISPALIERARQKRTAYVVVKIITLFSIWAAGAALILQLSWPGKLIVGLLLGFFINGLIQLIHEAWHYNLFNSRKLNAFFGHFLSFIFLVLYAPARHGHVLHHRYNRTEKDPDAYNTGEASLKLNFMYYGVFLIGAPLAIIHFNLLYPLQQYNRQQILRHCLQLAVLVSVLGFIWWLGCQLNWQQHMVQCWLLPILLTSPWNGLKSVADHFCNQWKGDPLHTATTVKSNRFTTYIWNGLNYHIEHHLFPGVPGYNLKQIHQELEPLLAKEKAPVYSGYAKIWWSAFRRGPEVLL</sequence>
<dbReference type="OrthoDB" id="9800167at2"/>
<comment type="caution">
    <text evidence="3">The sequence shown here is derived from an EMBL/GenBank/DDBJ whole genome shotgun (WGS) entry which is preliminary data.</text>
</comment>
<keyword evidence="1" id="KW-0812">Transmembrane</keyword>
<dbReference type="Pfam" id="PF00487">
    <property type="entry name" value="FA_desaturase"/>
    <property type="match status" value="1"/>
</dbReference>
<dbReference type="PANTHER" id="PTHR19353">
    <property type="entry name" value="FATTY ACID DESATURASE 2"/>
    <property type="match status" value="1"/>
</dbReference>
<reference evidence="3 4" key="1">
    <citation type="submission" date="2015-11" db="EMBL/GenBank/DDBJ databases">
        <title>Genomic analysis of 38 Legionella species identifies large and diverse effector repertoires.</title>
        <authorList>
            <person name="Burstein D."/>
            <person name="Amaro F."/>
            <person name="Zusman T."/>
            <person name="Lifshitz Z."/>
            <person name="Cohen O."/>
            <person name="Gilbert J.A."/>
            <person name="Pupko T."/>
            <person name="Shuman H.A."/>
            <person name="Segal G."/>
        </authorList>
    </citation>
    <scope>NUCLEOTIDE SEQUENCE [LARGE SCALE GENOMIC DNA]</scope>
    <source>
        <strain evidence="3 4">ATCC 49655</strain>
    </source>
</reference>
<evidence type="ECO:0000313" key="3">
    <source>
        <dbReference type="EMBL" id="KTD57223.1"/>
    </source>
</evidence>